<dbReference type="SUPFAM" id="SSF55620">
    <property type="entry name" value="Tetrahydrobiopterin biosynthesis enzymes-like"/>
    <property type="match status" value="2"/>
</dbReference>
<dbReference type="InterPro" id="IPR007115">
    <property type="entry name" value="6-PTP_synth/QueD"/>
</dbReference>
<dbReference type="Gene3D" id="3.30.479.10">
    <property type="entry name" value="6-pyruvoyl tetrahydropterin synthase/QueD"/>
    <property type="match status" value="2"/>
</dbReference>
<protein>
    <recommendedName>
        <fullName evidence="5">6-carboxy-5,6,7,8-tetrahydropterin synthase</fullName>
        <ecNumber evidence="4">4.1.2.50</ecNumber>
    </recommendedName>
    <alternativeName>
        <fullName evidence="9">Queuosine biosynthesis protein QueD</fullName>
    </alternativeName>
</protein>
<keyword evidence="7" id="KW-0862">Zinc</keyword>
<dbReference type="AlphaFoldDB" id="A0A402CP07"/>
<dbReference type="KEGG" id="ccot:CCAX7_52190"/>
<dbReference type="Pfam" id="PF01242">
    <property type="entry name" value="PTPS"/>
    <property type="match status" value="2"/>
</dbReference>
<comment type="pathway">
    <text evidence="2">Purine metabolism; 7-cyano-7-deazaguanine biosynthesis.</text>
</comment>
<evidence type="ECO:0000256" key="5">
    <source>
        <dbReference type="ARBA" id="ARBA00018141"/>
    </source>
</evidence>
<evidence type="ECO:0000256" key="7">
    <source>
        <dbReference type="ARBA" id="ARBA00022833"/>
    </source>
</evidence>
<dbReference type="GO" id="GO:0046872">
    <property type="term" value="F:metal ion binding"/>
    <property type="evidence" value="ECO:0007669"/>
    <property type="project" value="UniProtKB-KW"/>
</dbReference>
<dbReference type="PANTHER" id="PTHR12589:SF7">
    <property type="entry name" value="6-PYRUVOYL TETRAHYDROBIOPTERIN SYNTHASE"/>
    <property type="match status" value="1"/>
</dbReference>
<dbReference type="RefSeq" id="WP_119319165.1">
    <property type="nucleotide sequence ID" value="NZ_AP025739.1"/>
</dbReference>
<dbReference type="GO" id="GO:0070497">
    <property type="term" value="F:6-carboxytetrahydropterin synthase activity"/>
    <property type="evidence" value="ECO:0007669"/>
    <property type="project" value="UniProtKB-EC"/>
</dbReference>
<evidence type="ECO:0000256" key="1">
    <source>
        <dbReference type="ARBA" id="ARBA00001947"/>
    </source>
</evidence>
<dbReference type="PANTHER" id="PTHR12589">
    <property type="entry name" value="PYRUVOYL TETRAHYDROBIOPTERIN SYNTHASE"/>
    <property type="match status" value="1"/>
</dbReference>
<evidence type="ECO:0000256" key="2">
    <source>
        <dbReference type="ARBA" id="ARBA00005061"/>
    </source>
</evidence>
<evidence type="ECO:0000313" key="11">
    <source>
        <dbReference type="EMBL" id="BDI33168.1"/>
    </source>
</evidence>
<gene>
    <name evidence="11" type="ORF">CCAX7_52190</name>
</gene>
<organism evidence="11 12">
    <name type="scientific">Capsulimonas corticalis</name>
    <dbReference type="NCBI Taxonomy" id="2219043"/>
    <lineage>
        <taxon>Bacteria</taxon>
        <taxon>Bacillati</taxon>
        <taxon>Armatimonadota</taxon>
        <taxon>Armatimonadia</taxon>
        <taxon>Capsulimonadales</taxon>
        <taxon>Capsulimonadaceae</taxon>
        <taxon>Capsulimonas</taxon>
    </lineage>
</organism>
<keyword evidence="6" id="KW-0479">Metal-binding</keyword>
<reference evidence="11 12" key="1">
    <citation type="journal article" date="2019" name="Int. J. Syst. Evol. Microbiol.">
        <title>Capsulimonas corticalis gen. nov., sp. nov., an aerobic capsulated bacterium, of a novel bacterial order, Capsulimonadales ord. nov., of the class Armatimonadia of the phylum Armatimonadetes.</title>
        <authorList>
            <person name="Li J."/>
            <person name="Kudo C."/>
            <person name="Tonouchi A."/>
        </authorList>
    </citation>
    <scope>NUCLEOTIDE SEQUENCE [LARGE SCALE GENOMIC DNA]</scope>
    <source>
        <strain evidence="11 12">AX-7</strain>
    </source>
</reference>
<dbReference type="EC" id="4.1.2.50" evidence="4"/>
<accession>A0A402CP07</accession>
<evidence type="ECO:0000256" key="10">
    <source>
        <dbReference type="ARBA" id="ARBA00048807"/>
    </source>
</evidence>
<dbReference type="Proteomes" id="UP000287394">
    <property type="component" value="Chromosome"/>
</dbReference>
<comment type="cofactor">
    <cofactor evidence="1">
        <name>Zn(2+)</name>
        <dbReference type="ChEBI" id="CHEBI:29105"/>
    </cofactor>
</comment>
<keyword evidence="12" id="KW-1185">Reference proteome</keyword>
<evidence type="ECO:0000256" key="9">
    <source>
        <dbReference type="ARBA" id="ARBA00031449"/>
    </source>
</evidence>
<evidence type="ECO:0000256" key="6">
    <source>
        <dbReference type="ARBA" id="ARBA00022723"/>
    </source>
</evidence>
<sequence>MTIALCRRARFSAGDTGSLTGRAGGHDYSCELAVAGEIDPDSGMVVNIRDIDAVMKAEIVSWLDGKILDHDVPALRDTPATPENLTRFIWERCTGKIPPQGRLVRVTLWESDERWAMLSSVSRRKDEPLLTATRMYDFSASHRLHSQKLSEEENAEIFGKCNWENGHGHNYEIEVTLSGEPDSRTGEIAPMALLDQIVEEEVLRPFDHKHLNYDVPEFSGLNPTSENVTKVIWEKLANRLANAPLGPARLYRVLVRETPRNVFKYYGEEP</sequence>
<name>A0A402CP07_9BACT</name>
<evidence type="ECO:0000256" key="3">
    <source>
        <dbReference type="ARBA" id="ARBA00008900"/>
    </source>
</evidence>
<comment type="catalytic activity">
    <reaction evidence="10">
        <text>7,8-dihydroneopterin 3'-triphosphate + H2O = 6-carboxy-5,6,7,8-tetrahydropterin + triphosphate + acetaldehyde + 2 H(+)</text>
        <dbReference type="Rhea" id="RHEA:27966"/>
        <dbReference type="ChEBI" id="CHEBI:15343"/>
        <dbReference type="ChEBI" id="CHEBI:15377"/>
        <dbReference type="ChEBI" id="CHEBI:15378"/>
        <dbReference type="ChEBI" id="CHEBI:18036"/>
        <dbReference type="ChEBI" id="CHEBI:58462"/>
        <dbReference type="ChEBI" id="CHEBI:61032"/>
        <dbReference type="EC" id="4.1.2.50"/>
    </reaction>
</comment>
<dbReference type="InterPro" id="IPR038418">
    <property type="entry name" value="6-PTP_synth/QueD_sf"/>
</dbReference>
<proteinExistence type="inferred from homology"/>
<comment type="similarity">
    <text evidence="3">Belongs to the PTPS family. QueD subfamily.</text>
</comment>
<dbReference type="FunFam" id="3.30.479.10:FF:000003">
    <property type="entry name" value="6-pyruvoyl tetrahydrobiopterin synthase"/>
    <property type="match status" value="1"/>
</dbReference>
<dbReference type="OrthoDB" id="9804698at2"/>
<keyword evidence="8" id="KW-0456">Lyase</keyword>
<evidence type="ECO:0000256" key="4">
    <source>
        <dbReference type="ARBA" id="ARBA00012982"/>
    </source>
</evidence>
<dbReference type="EMBL" id="AP025739">
    <property type="protein sequence ID" value="BDI33168.1"/>
    <property type="molecule type" value="Genomic_DNA"/>
</dbReference>
<evidence type="ECO:0000256" key="8">
    <source>
        <dbReference type="ARBA" id="ARBA00023239"/>
    </source>
</evidence>
<evidence type="ECO:0000313" key="12">
    <source>
        <dbReference type="Proteomes" id="UP000287394"/>
    </source>
</evidence>